<sequence length="71" mass="8536">MSGQCSGVPFRRRRSNAVFVKKWSYDQDRLEADKYVWQKYDTIFGKKYDTIFGKKYDTIFGKKYDTIFGKK</sequence>
<evidence type="ECO:0000313" key="2">
    <source>
        <dbReference type="Proteomes" id="UP000007875"/>
    </source>
</evidence>
<dbReference type="HOGENOM" id="CLU_2746515_0_0_1"/>
<protein>
    <submittedName>
        <fullName evidence="1">Uncharacterized protein</fullName>
    </submittedName>
</protein>
<accession>H2YFD9</accession>
<name>H2YFD9_CIOSA</name>
<proteinExistence type="predicted"/>
<reference evidence="2" key="1">
    <citation type="submission" date="2003-08" db="EMBL/GenBank/DDBJ databases">
        <authorList>
            <person name="Birren B."/>
            <person name="Nusbaum C."/>
            <person name="Abebe A."/>
            <person name="Abouelleil A."/>
            <person name="Adekoya E."/>
            <person name="Ait-zahra M."/>
            <person name="Allen N."/>
            <person name="Allen T."/>
            <person name="An P."/>
            <person name="Anderson M."/>
            <person name="Anderson S."/>
            <person name="Arachchi H."/>
            <person name="Armbruster J."/>
            <person name="Bachantsang P."/>
            <person name="Baldwin J."/>
            <person name="Barry A."/>
            <person name="Bayul T."/>
            <person name="Blitshsteyn B."/>
            <person name="Bloom T."/>
            <person name="Blye J."/>
            <person name="Boguslavskiy L."/>
            <person name="Borowsky M."/>
            <person name="Boukhgalter B."/>
            <person name="Brunache A."/>
            <person name="Butler J."/>
            <person name="Calixte N."/>
            <person name="Calvo S."/>
            <person name="Camarata J."/>
            <person name="Campo K."/>
            <person name="Chang J."/>
            <person name="Cheshatsang Y."/>
            <person name="Citroen M."/>
            <person name="Collymore A."/>
            <person name="Considine T."/>
            <person name="Cook A."/>
            <person name="Cooke P."/>
            <person name="Corum B."/>
            <person name="Cuomo C."/>
            <person name="David R."/>
            <person name="Dawoe T."/>
            <person name="Degray S."/>
            <person name="Dodge S."/>
            <person name="Dooley K."/>
            <person name="Dorje P."/>
            <person name="Dorjee K."/>
            <person name="Dorris L."/>
            <person name="Duffey N."/>
            <person name="Dupes A."/>
            <person name="Elkins T."/>
            <person name="Engels R."/>
            <person name="Erickson J."/>
            <person name="Farina A."/>
            <person name="Faro S."/>
            <person name="Ferreira P."/>
            <person name="Fischer H."/>
            <person name="Fitzgerald M."/>
            <person name="Foley K."/>
            <person name="Gage D."/>
            <person name="Galagan J."/>
            <person name="Gearin G."/>
            <person name="Gnerre S."/>
            <person name="Gnirke A."/>
            <person name="Goyette A."/>
            <person name="Graham J."/>
            <person name="Grandbois E."/>
            <person name="Gyaltsen K."/>
            <person name="Hafez N."/>
            <person name="Hagopian D."/>
            <person name="Hagos B."/>
            <person name="Hall J."/>
            <person name="Hatcher B."/>
            <person name="Heller A."/>
            <person name="Higgins H."/>
            <person name="Honan T."/>
            <person name="Horn A."/>
            <person name="Houde N."/>
            <person name="Hughes L."/>
            <person name="Hulme W."/>
            <person name="Husby E."/>
            <person name="Iliev I."/>
            <person name="Jaffe D."/>
            <person name="Jones C."/>
            <person name="Kamal M."/>
            <person name="Kamat A."/>
            <person name="Kamvysselis M."/>
            <person name="Karlsson E."/>
            <person name="Kells C."/>
            <person name="Kieu A."/>
            <person name="Kisner P."/>
            <person name="Kodira C."/>
            <person name="Kulbokas E."/>
            <person name="Labutti K."/>
            <person name="Lama D."/>
            <person name="Landers T."/>
            <person name="Leger J."/>
            <person name="Levine S."/>
            <person name="Lewis D."/>
            <person name="Lewis T."/>
            <person name="Lindblad-toh K."/>
            <person name="Liu X."/>
            <person name="Lokyitsang T."/>
            <person name="Lokyitsang Y."/>
            <person name="Lucien O."/>
            <person name="Lui A."/>
            <person name="Ma L.J."/>
            <person name="Mabbitt R."/>
            <person name="Macdonald J."/>
            <person name="Maclean C."/>
            <person name="Major J."/>
            <person name="Manning J."/>
            <person name="Marabella R."/>
            <person name="Maru K."/>
            <person name="Matthews C."/>
            <person name="Mauceli E."/>
            <person name="Mccarthy M."/>
            <person name="Mcdonough S."/>
            <person name="Mcghee T."/>
            <person name="Meldrim J."/>
            <person name="Meneus L."/>
            <person name="Mesirov J."/>
            <person name="Mihalev A."/>
            <person name="Mihova T."/>
            <person name="Mikkelsen T."/>
            <person name="Mlenga V."/>
            <person name="Moru K."/>
            <person name="Mozes J."/>
            <person name="Mulrain L."/>
            <person name="Munson G."/>
            <person name="Naylor J."/>
            <person name="Newes C."/>
            <person name="Nguyen C."/>
            <person name="Nguyen N."/>
            <person name="Nguyen T."/>
            <person name="Nicol R."/>
            <person name="Nielsen C."/>
            <person name="Nizzari M."/>
            <person name="Norbu C."/>
            <person name="Norbu N."/>
            <person name="O'donnell P."/>
            <person name="Okoawo O."/>
            <person name="O'leary S."/>
            <person name="Omotosho B."/>
            <person name="O'neill K."/>
            <person name="Osman S."/>
            <person name="Parker S."/>
            <person name="Perrin D."/>
            <person name="Phunkhang P."/>
            <person name="Piqani B."/>
            <person name="Purcell S."/>
            <person name="Rachupka T."/>
            <person name="Ramasamy U."/>
            <person name="Rameau R."/>
            <person name="Ray V."/>
            <person name="Raymond C."/>
            <person name="Retta R."/>
            <person name="Richardson S."/>
            <person name="Rise C."/>
            <person name="Rodriguez J."/>
            <person name="Rogers J."/>
            <person name="Rogov P."/>
            <person name="Rutman M."/>
            <person name="Schupbach R."/>
            <person name="Seaman C."/>
            <person name="Settipalli S."/>
            <person name="Sharpe T."/>
            <person name="Sheridan J."/>
            <person name="Sherpa N."/>
            <person name="Shi J."/>
            <person name="Smirnov S."/>
            <person name="Smith C."/>
            <person name="Sougnez C."/>
            <person name="Spencer B."/>
            <person name="Stalker J."/>
            <person name="Stange-thomann N."/>
            <person name="Stavropoulos S."/>
            <person name="Stetson K."/>
            <person name="Stone C."/>
            <person name="Stone S."/>
            <person name="Stubbs M."/>
            <person name="Talamas J."/>
            <person name="Tchuinga P."/>
            <person name="Tenzing P."/>
            <person name="Tesfaye S."/>
            <person name="Theodore J."/>
            <person name="Thoulutsang Y."/>
            <person name="Topham K."/>
            <person name="Towey S."/>
            <person name="Tsamla T."/>
            <person name="Tsomo N."/>
            <person name="Vallee D."/>
            <person name="Vassiliev H."/>
            <person name="Venkataraman V."/>
            <person name="Vinson J."/>
            <person name="Vo A."/>
            <person name="Wade C."/>
            <person name="Wang S."/>
            <person name="Wangchuk T."/>
            <person name="Wangdi T."/>
            <person name="Whittaker C."/>
            <person name="Wilkinson J."/>
            <person name="Wu Y."/>
            <person name="Wyman D."/>
            <person name="Yadav S."/>
            <person name="Yang S."/>
            <person name="Yang X."/>
            <person name="Yeager S."/>
            <person name="Yee E."/>
            <person name="Young G."/>
            <person name="Zainoun J."/>
            <person name="Zembeck L."/>
            <person name="Zimmer A."/>
            <person name="Zody M."/>
            <person name="Lander E."/>
        </authorList>
    </citation>
    <scope>NUCLEOTIDE SEQUENCE [LARGE SCALE GENOMIC DNA]</scope>
</reference>
<dbReference type="Ensembl" id="ENSCSAVT00000004097.1">
    <property type="protein sequence ID" value="ENSCSAVP00000004037.1"/>
    <property type="gene ID" value="ENSCSAVG00000002383.1"/>
</dbReference>
<dbReference type="Proteomes" id="UP000007875">
    <property type="component" value="Unassembled WGS sequence"/>
</dbReference>
<dbReference type="InParanoid" id="H2YFD9"/>
<evidence type="ECO:0000313" key="1">
    <source>
        <dbReference type="Ensembl" id="ENSCSAVP00000004037.1"/>
    </source>
</evidence>
<reference evidence="1" key="3">
    <citation type="submission" date="2025-09" db="UniProtKB">
        <authorList>
            <consortium name="Ensembl"/>
        </authorList>
    </citation>
    <scope>IDENTIFICATION</scope>
</reference>
<reference evidence="1" key="2">
    <citation type="submission" date="2025-08" db="UniProtKB">
        <authorList>
            <consortium name="Ensembl"/>
        </authorList>
    </citation>
    <scope>IDENTIFICATION</scope>
</reference>
<organism evidence="1 2">
    <name type="scientific">Ciona savignyi</name>
    <name type="common">Pacific transparent sea squirt</name>
    <dbReference type="NCBI Taxonomy" id="51511"/>
    <lineage>
        <taxon>Eukaryota</taxon>
        <taxon>Metazoa</taxon>
        <taxon>Chordata</taxon>
        <taxon>Tunicata</taxon>
        <taxon>Ascidiacea</taxon>
        <taxon>Phlebobranchia</taxon>
        <taxon>Cionidae</taxon>
        <taxon>Ciona</taxon>
    </lineage>
</organism>
<keyword evidence="2" id="KW-1185">Reference proteome</keyword>
<dbReference type="AlphaFoldDB" id="H2YFD9"/>